<proteinExistence type="predicted"/>
<feature type="compositionally biased region" description="Basic and acidic residues" evidence="1">
    <location>
        <begin position="1"/>
        <end position="11"/>
    </location>
</feature>
<organism evidence="2 3">
    <name type="scientific">Striga asiatica</name>
    <name type="common">Asiatic witchweed</name>
    <name type="synonym">Buchnera asiatica</name>
    <dbReference type="NCBI Taxonomy" id="4170"/>
    <lineage>
        <taxon>Eukaryota</taxon>
        <taxon>Viridiplantae</taxon>
        <taxon>Streptophyta</taxon>
        <taxon>Embryophyta</taxon>
        <taxon>Tracheophyta</taxon>
        <taxon>Spermatophyta</taxon>
        <taxon>Magnoliopsida</taxon>
        <taxon>eudicotyledons</taxon>
        <taxon>Gunneridae</taxon>
        <taxon>Pentapetalae</taxon>
        <taxon>asterids</taxon>
        <taxon>lamiids</taxon>
        <taxon>Lamiales</taxon>
        <taxon>Orobanchaceae</taxon>
        <taxon>Buchnereae</taxon>
        <taxon>Striga</taxon>
    </lineage>
</organism>
<accession>A0A5A7PYW8</accession>
<dbReference type="AlphaFoldDB" id="A0A5A7PYW8"/>
<protein>
    <submittedName>
        <fullName evidence="2">Acyl activating enzyme 1</fullName>
    </submittedName>
</protein>
<dbReference type="EMBL" id="BKCP01005317">
    <property type="protein sequence ID" value="GER37317.1"/>
    <property type="molecule type" value="Genomic_DNA"/>
</dbReference>
<gene>
    <name evidence="2" type="ORF">STAS_13716</name>
</gene>
<comment type="caution">
    <text evidence="2">The sequence shown here is derived from an EMBL/GenBank/DDBJ whole genome shotgun (WGS) entry which is preliminary data.</text>
</comment>
<reference evidence="3" key="1">
    <citation type="journal article" date="2019" name="Curr. Biol.">
        <title>Genome Sequence of Striga asiatica Provides Insight into the Evolution of Plant Parasitism.</title>
        <authorList>
            <person name="Yoshida S."/>
            <person name="Kim S."/>
            <person name="Wafula E.K."/>
            <person name="Tanskanen J."/>
            <person name="Kim Y.M."/>
            <person name="Honaas L."/>
            <person name="Yang Z."/>
            <person name="Spallek T."/>
            <person name="Conn C.E."/>
            <person name="Ichihashi Y."/>
            <person name="Cheong K."/>
            <person name="Cui S."/>
            <person name="Der J.P."/>
            <person name="Gundlach H."/>
            <person name="Jiao Y."/>
            <person name="Hori C."/>
            <person name="Ishida J.K."/>
            <person name="Kasahara H."/>
            <person name="Kiba T."/>
            <person name="Kim M.S."/>
            <person name="Koo N."/>
            <person name="Laohavisit A."/>
            <person name="Lee Y.H."/>
            <person name="Lumba S."/>
            <person name="McCourt P."/>
            <person name="Mortimer J.C."/>
            <person name="Mutuku J.M."/>
            <person name="Nomura T."/>
            <person name="Sasaki-Sekimoto Y."/>
            <person name="Seto Y."/>
            <person name="Wang Y."/>
            <person name="Wakatake T."/>
            <person name="Sakakibara H."/>
            <person name="Demura T."/>
            <person name="Yamaguchi S."/>
            <person name="Yoneyama K."/>
            <person name="Manabe R.I."/>
            <person name="Nelson D.C."/>
            <person name="Schulman A.H."/>
            <person name="Timko M.P."/>
            <person name="dePamphilis C.W."/>
            <person name="Choi D."/>
            <person name="Shirasu K."/>
        </authorList>
    </citation>
    <scope>NUCLEOTIDE SEQUENCE [LARGE SCALE GENOMIC DNA]</scope>
    <source>
        <strain evidence="3">cv. UVA1</strain>
    </source>
</reference>
<feature type="compositionally biased region" description="Low complexity" evidence="1">
    <location>
        <begin position="31"/>
        <end position="44"/>
    </location>
</feature>
<feature type="region of interest" description="Disordered" evidence="1">
    <location>
        <begin position="115"/>
        <end position="136"/>
    </location>
</feature>
<evidence type="ECO:0000256" key="1">
    <source>
        <dbReference type="SAM" id="MobiDB-lite"/>
    </source>
</evidence>
<feature type="region of interest" description="Disordered" evidence="1">
    <location>
        <begin position="1"/>
        <end position="91"/>
    </location>
</feature>
<name>A0A5A7PYW8_STRAF</name>
<feature type="compositionally biased region" description="Low complexity" evidence="1">
    <location>
        <begin position="249"/>
        <end position="261"/>
    </location>
</feature>
<keyword evidence="3" id="KW-1185">Reference proteome</keyword>
<evidence type="ECO:0000313" key="3">
    <source>
        <dbReference type="Proteomes" id="UP000325081"/>
    </source>
</evidence>
<sequence>MKNSQRDEETQVVRGSFPSAEAGDENPKLPLPLSINLPSPLNLKPRPRNPFLLWAPPSPTSPSTEPRGLSPPPSNGSLKSRKEENLGRTTLYTYGPSRTVVGEGILVILPPPESARSISRQGGGSGSLAGPDPGSGTVMMSVQGRGFPGCSSHLNGTEAWVSSGGGWWWWSGECVAAEDRGRNGNLSFGKVYARKMWAGRWEDISLLLAHENELSHNIHTSPFSSAGTWLNQVVNTGGGLHRAVGGSSGRRCSTSRLTSGSPWACPSGSRRRPQPYRRRK</sequence>
<feature type="compositionally biased region" description="Basic residues" evidence="1">
    <location>
        <begin position="269"/>
        <end position="280"/>
    </location>
</feature>
<evidence type="ECO:0000313" key="2">
    <source>
        <dbReference type="EMBL" id="GER37317.1"/>
    </source>
</evidence>
<feature type="region of interest" description="Disordered" evidence="1">
    <location>
        <begin position="244"/>
        <end position="280"/>
    </location>
</feature>
<dbReference type="Proteomes" id="UP000325081">
    <property type="component" value="Unassembled WGS sequence"/>
</dbReference>